<dbReference type="RefSeq" id="WP_116413264.1">
    <property type="nucleotide sequence ID" value="NZ_NBWZ01000001.1"/>
</dbReference>
<evidence type="ECO:0008006" key="5">
    <source>
        <dbReference type="Google" id="ProtNLM"/>
    </source>
</evidence>
<protein>
    <recommendedName>
        <fullName evidence="5">Tetratricopeptide repeat protein</fullName>
    </recommendedName>
</protein>
<feature type="repeat" description="TPR" evidence="1">
    <location>
        <begin position="1080"/>
        <end position="1113"/>
    </location>
</feature>
<evidence type="ECO:0000256" key="2">
    <source>
        <dbReference type="SAM" id="MobiDB-lite"/>
    </source>
</evidence>
<evidence type="ECO:0000256" key="1">
    <source>
        <dbReference type="PROSITE-ProRule" id="PRU00339"/>
    </source>
</evidence>
<accession>A0A3E0VE63</accession>
<organism evidence="3 4">
    <name type="scientific">Subtercola boreus</name>
    <dbReference type="NCBI Taxonomy" id="120213"/>
    <lineage>
        <taxon>Bacteria</taxon>
        <taxon>Bacillati</taxon>
        <taxon>Actinomycetota</taxon>
        <taxon>Actinomycetes</taxon>
        <taxon>Micrococcales</taxon>
        <taxon>Microbacteriaceae</taxon>
        <taxon>Subtercola</taxon>
    </lineage>
</organism>
<feature type="region of interest" description="Disordered" evidence="2">
    <location>
        <begin position="460"/>
        <end position="610"/>
    </location>
</feature>
<dbReference type="Gene3D" id="1.25.40.10">
    <property type="entry name" value="Tetratricopeptide repeat domain"/>
    <property type="match status" value="2"/>
</dbReference>
<gene>
    <name evidence="3" type="ORF">B7R54_00415</name>
</gene>
<comment type="caution">
    <text evidence="3">The sequence shown here is derived from an EMBL/GenBank/DDBJ whole genome shotgun (WGS) entry which is preliminary data.</text>
</comment>
<feature type="region of interest" description="Disordered" evidence="2">
    <location>
        <begin position="390"/>
        <end position="424"/>
    </location>
</feature>
<reference evidence="3 4" key="1">
    <citation type="submission" date="2017-04" db="EMBL/GenBank/DDBJ databases">
        <title>Comparative genome analysis of Subtercola boreus.</title>
        <authorList>
            <person name="Cho Y.-J."/>
            <person name="Cho A."/>
            <person name="Kim O.-S."/>
            <person name="Lee J.-I."/>
        </authorList>
    </citation>
    <scope>NUCLEOTIDE SEQUENCE [LARGE SCALE GENOMIC DNA]</scope>
    <source>
        <strain evidence="3 4">K300</strain>
    </source>
</reference>
<dbReference type="SUPFAM" id="SSF48452">
    <property type="entry name" value="TPR-like"/>
    <property type="match status" value="2"/>
</dbReference>
<dbReference type="EMBL" id="NBWZ01000001">
    <property type="protein sequence ID" value="RFA07843.1"/>
    <property type="molecule type" value="Genomic_DNA"/>
</dbReference>
<dbReference type="InterPro" id="IPR019734">
    <property type="entry name" value="TPR_rpt"/>
</dbReference>
<dbReference type="InterPro" id="IPR011990">
    <property type="entry name" value="TPR-like_helical_dom_sf"/>
</dbReference>
<dbReference type="AlphaFoldDB" id="A0A3E0VE63"/>
<sequence length="1146" mass="122551">MQYEKHAERLLRESDRLPAGTLRRELLDEAVRVARLSGDERLHYSARLRVVVASAQSGDTSELLDTIEWCLDTHLEDPERFPAAPQSFGGDVDLAEQFAAVPPALARSPRHSLELVDQALAELRQLLDERSGRAIETRAIEAGEIEARAIESGDCQREADILLAAARSETFEACGRAREASEQRARVLRLVEESDTGSAGHPLLQNRGAFTPARRIAESLAPLLDGGQLSDAYLEHLRGYELIREDSGQLSVLALHLRFLLESGSIERALLLVERHLDTIAWDPLDESGQFDVLIAIGELLDVVCETATVPAAGGGVRALGPGLRMLAAEHPALQAVLGELAAPVTAEALADACWAAAGRLAAAFDRRNGNTSFDDRLARAEARSDARCEALASHASHRSAPVPAPASGRAPASGTTLAHAAENSTAGRTSALDLALTPWFGEAQAALTSADWLRAARERASVEDRGGAEEALRRAHEELDREDAERGRVMQSSSRSLARPRARAQAQPPPQPQAQAQPQPQARARARARVQDQTHALPEPETSAATARTGPLEHADARWGTQPSRFDDLLSGATSAGNSSNNNAPHPLTRPPGNPPAAGATHPARLPGNPTTDARLALWDLGIRIAVEADDLTGAERLAACRIDLLETGGRQDQADAERELGLLLFGVAPQRREGDLERALDIVRDDGYGADVELGILNALGELRLRRRQPSEAIGYLLSSVGLCGHDPDSVAVQRPLALLAHAQVEAGQAIWARATLDRLLRHDLDRALRANALLMRARVLQQAADFRAAVEDADRALSLYLELRYSKGIIDACVALASLLEALGIRAGVAEAWRMAVAEAVRGSAPTGAGGNAEGQGGQHPELPALRFRLARALVAADRGEEAVAELTRMYRSLADAGGMGTPAGPAHTDEQPDRAEVLFWLGHAQRLSDDDAAAYATWSLALRLTSAARDARRAVRTGLALGRLLLDDDDTDSLDVLAHALDQARLVLDDPGPEIDTLHLLGVAQCAFGDTAGLATLDRSLDLASATAFDIDGILADITESRARAYDDLGLDTEALASAARAAWLYERLSDRASAGRAHLFTARLLVTLGRHEEALPLYRRCLDLLPADTPVVELAAQEWQSVHAGLAAIAAGKRPTPAVSV</sequence>
<dbReference type="Proteomes" id="UP000256486">
    <property type="component" value="Unassembled WGS sequence"/>
</dbReference>
<name>A0A3E0VE63_9MICO</name>
<feature type="compositionally biased region" description="Low complexity" evidence="2">
    <location>
        <begin position="514"/>
        <end position="524"/>
    </location>
</feature>
<feature type="compositionally biased region" description="Low complexity" evidence="2">
    <location>
        <begin position="572"/>
        <end position="585"/>
    </location>
</feature>
<dbReference type="OrthoDB" id="56388at2"/>
<feature type="compositionally biased region" description="Basic and acidic residues" evidence="2">
    <location>
        <begin position="460"/>
        <end position="489"/>
    </location>
</feature>
<proteinExistence type="predicted"/>
<evidence type="ECO:0000313" key="4">
    <source>
        <dbReference type="Proteomes" id="UP000256486"/>
    </source>
</evidence>
<dbReference type="PROSITE" id="PS50005">
    <property type="entry name" value="TPR"/>
    <property type="match status" value="1"/>
</dbReference>
<evidence type="ECO:0000313" key="3">
    <source>
        <dbReference type="EMBL" id="RFA07843.1"/>
    </source>
</evidence>
<dbReference type="SMART" id="SM00028">
    <property type="entry name" value="TPR"/>
    <property type="match status" value="4"/>
</dbReference>
<keyword evidence="4" id="KW-1185">Reference proteome</keyword>
<feature type="compositionally biased region" description="Low complexity" evidence="2">
    <location>
        <begin position="399"/>
        <end position="415"/>
    </location>
</feature>
<keyword evidence="1" id="KW-0802">TPR repeat</keyword>